<reference evidence="1" key="1">
    <citation type="journal article" date="2014" name="Int. J. Syst. Evol. Microbiol.">
        <title>Complete genome sequence of Corynebacterium casei LMG S-19264T (=DSM 44701T), isolated from a smear-ripened cheese.</title>
        <authorList>
            <consortium name="US DOE Joint Genome Institute (JGI-PGF)"/>
            <person name="Walter F."/>
            <person name="Albersmeier A."/>
            <person name="Kalinowski J."/>
            <person name="Ruckert C."/>
        </authorList>
    </citation>
    <scope>NUCLEOTIDE SEQUENCE</scope>
    <source>
        <strain evidence="1">CGMCC 1.15034</strain>
    </source>
</reference>
<dbReference type="EMBL" id="BMHC01000029">
    <property type="protein sequence ID" value="GGI33293.1"/>
    <property type="molecule type" value="Genomic_DNA"/>
</dbReference>
<protein>
    <submittedName>
        <fullName evidence="1">Uncharacterized protein</fullName>
    </submittedName>
</protein>
<reference evidence="1" key="2">
    <citation type="submission" date="2022-12" db="EMBL/GenBank/DDBJ databases">
        <authorList>
            <person name="Sun Q."/>
            <person name="Zhou Y."/>
        </authorList>
    </citation>
    <scope>NUCLEOTIDE SEQUENCE</scope>
    <source>
        <strain evidence="1">CGMCC 1.15034</strain>
    </source>
</reference>
<evidence type="ECO:0000313" key="1">
    <source>
        <dbReference type="EMBL" id="GGI33293.1"/>
    </source>
</evidence>
<dbReference type="Proteomes" id="UP000625079">
    <property type="component" value="Unassembled WGS sequence"/>
</dbReference>
<name>A0AA88BCE6_9BRAD</name>
<sequence>MQRQRPEVVAVHGEHVEGIELDLVIVLPAVQGVEIGDADGAEHDGLALSRKILGSKGI</sequence>
<comment type="caution">
    <text evidence="1">The sequence shown here is derived from an EMBL/GenBank/DDBJ whole genome shotgun (WGS) entry which is preliminary data.</text>
</comment>
<gene>
    <name evidence="1" type="ORF">GCM10010987_73660</name>
</gene>
<accession>A0AA88BCE6</accession>
<evidence type="ECO:0000313" key="2">
    <source>
        <dbReference type="Proteomes" id="UP000625079"/>
    </source>
</evidence>
<organism evidence="1 2">
    <name type="scientific">Bradyrhizobium guangdongense</name>
    <dbReference type="NCBI Taxonomy" id="1325090"/>
    <lineage>
        <taxon>Bacteria</taxon>
        <taxon>Pseudomonadati</taxon>
        <taxon>Pseudomonadota</taxon>
        <taxon>Alphaproteobacteria</taxon>
        <taxon>Hyphomicrobiales</taxon>
        <taxon>Nitrobacteraceae</taxon>
        <taxon>Bradyrhizobium</taxon>
    </lineage>
</organism>
<dbReference type="AlphaFoldDB" id="A0AA88BCE6"/>
<proteinExistence type="predicted"/>